<dbReference type="PANTHER" id="PTHR43685">
    <property type="entry name" value="GLYCOSYLTRANSFERASE"/>
    <property type="match status" value="1"/>
</dbReference>
<dbReference type="CDD" id="cd00761">
    <property type="entry name" value="Glyco_tranf_GTA_type"/>
    <property type="match status" value="1"/>
</dbReference>
<dbReference type="Proteomes" id="UP000450599">
    <property type="component" value="Unassembled WGS sequence"/>
</dbReference>
<protein>
    <submittedName>
        <fullName evidence="3">Glycosyltransferase</fullName>
    </submittedName>
    <submittedName>
        <fullName evidence="2">Hyaluronan synthase</fullName>
        <ecNumber evidence="2">2.4.1.212</ecNumber>
    </submittedName>
</protein>
<dbReference type="Pfam" id="PF00535">
    <property type="entry name" value="Glycos_transf_2"/>
    <property type="match status" value="1"/>
</dbReference>
<feature type="domain" description="Glycosyltransferase 2-like" evidence="1">
    <location>
        <begin position="4"/>
        <end position="130"/>
    </location>
</feature>
<evidence type="ECO:0000313" key="7">
    <source>
        <dbReference type="Proteomes" id="UP000471216"/>
    </source>
</evidence>
<evidence type="ECO:0000313" key="2">
    <source>
        <dbReference type="EMBL" id="CUQ56883.1"/>
    </source>
</evidence>
<dbReference type="Gene3D" id="3.90.550.10">
    <property type="entry name" value="Spore Coat Polysaccharide Biosynthesis Protein SpsA, Chain A"/>
    <property type="match status" value="1"/>
</dbReference>
<dbReference type="InterPro" id="IPR050834">
    <property type="entry name" value="Glycosyltransf_2"/>
</dbReference>
<dbReference type="EMBL" id="WKMX01000035">
    <property type="protein sequence ID" value="MRZ08803.1"/>
    <property type="molecule type" value="Genomic_DNA"/>
</dbReference>
<evidence type="ECO:0000313" key="6">
    <source>
        <dbReference type="Proteomes" id="UP000450599"/>
    </source>
</evidence>
<dbReference type="SUPFAM" id="SSF53448">
    <property type="entry name" value="Nucleotide-diphospho-sugar transferases"/>
    <property type="match status" value="1"/>
</dbReference>
<sequence>MQLSIIIPVFSVKDYIRKCLESVLSITDLSYEVILVQDIYADDSLEDISDLLDNPFVRICNQKNAGLSAARNAGLLLAKGEYVYFMDSDDYIDSIIFSDLFVRYYRLNPDILIGAFKYVDENGKDLEQRNEVHPKSWTG</sequence>
<keyword evidence="2" id="KW-0808">Transferase</keyword>
<dbReference type="GO" id="GO:0050501">
    <property type="term" value="F:hyaluronan synthase activity"/>
    <property type="evidence" value="ECO:0007669"/>
    <property type="project" value="UniProtKB-EC"/>
</dbReference>
<dbReference type="Proteomes" id="UP000095332">
    <property type="component" value="Unassembled WGS sequence"/>
</dbReference>
<dbReference type="InterPro" id="IPR029044">
    <property type="entry name" value="Nucleotide-diphossugar_trans"/>
</dbReference>
<dbReference type="RefSeq" id="WP_081032044.1">
    <property type="nucleotide sequence ID" value="NZ_CZBM01000034.1"/>
</dbReference>
<dbReference type="EC" id="2.4.1.212" evidence="2"/>
<evidence type="ECO:0000313" key="5">
    <source>
        <dbReference type="Proteomes" id="UP000095332"/>
    </source>
</evidence>
<evidence type="ECO:0000313" key="4">
    <source>
        <dbReference type="EMBL" id="MRZ08803.1"/>
    </source>
</evidence>
<proteinExistence type="predicted"/>
<dbReference type="InterPro" id="IPR001173">
    <property type="entry name" value="Glyco_trans_2-like"/>
</dbReference>
<keyword evidence="2" id="KW-0328">Glycosyltransferase</keyword>
<gene>
    <name evidence="2" type="primary">hyaD_7</name>
    <name evidence="2" type="ORF">ERS852560_04356</name>
    <name evidence="4" type="ORF">GKD54_21920</name>
    <name evidence="3" type="ORF">GKD58_22140</name>
</gene>
<dbReference type="AlphaFoldDB" id="A0A174XB12"/>
<organism evidence="2 5">
    <name type="scientific">Parabacteroides distasonis</name>
    <dbReference type="NCBI Taxonomy" id="823"/>
    <lineage>
        <taxon>Bacteria</taxon>
        <taxon>Pseudomonadati</taxon>
        <taxon>Bacteroidota</taxon>
        <taxon>Bacteroidia</taxon>
        <taxon>Bacteroidales</taxon>
        <taxon>Tannerellaceae</taxon>
        <taxon>Parabacteroides</taxon>
    </lineage>
</organism>
<evidence type="ECO:0000313" key="3">
    <source>
        <dbReference type="EMBL" id="MRY86907.1"/>
    </source>
</evidence>
<evidence type="ECO:0000259" key="1">
    <source>
        <dbReference type="Pfam" id="PF00535"/>
    </source>
</evidence>
<reference evidence="6 7" key="2">
    <citation type="journal article" date="2019" name="Nat. Med.">
        <title>A library of human gut bacterial isolates paired with longitudinal multiomics data enables mechanistic microbiome research.</title>
        <authorList>
            <person name="Poyet M."/>
            <person name="Groussin M."/>
            <person name="Gibbons S.M."/>
            <person name="Avila-Pacheco J."/>
            <person name="Jiang X."/>
            <person name="Kearney S.M."/>
            <person name="Perrotta A.R."/>
            <person name="Berdy B."/>
            <person name="Zhao S."/>
            <person name="Lieberman T.D."/>
            <person name="Swanson P.K."/>
            <person name="Smith M."/>
            <person name="Roesemann S."/>
            <person name="Alexander J.E."/>
            <person name="Rich S.A."/>
            <person name="Livny J."/>
            <person name="Vlamakis H."/>
            <person name="Clish C."/>
            <person name="Bullock K."/>
            <person name="Deik A."/>
            <person name="Scott J."/>
            <person name="Pierce K.A."/>
            <person name="Xavier R.J."/>
            <person name="Alm E.J."/>
        </authorList>
    </citation>
    <scope>NUCLEOTIDE SEQUENCE [LARGE SCALE GENOMIC DNA]</scope>
    <source>
        <strain evidence="4 7">BIOML-A10</strain>
        <strain evidence="3 6">BIOML-A11</strain>
    </source>
</reference>
<dbReference type="EMBL" id="WKMW01000039">
    <property type="protein sequence ID" value="MRY86907.1"/>
    <property type="molecule type" value="Genomic_DNA"/>
</dbReference>
<name>A0A174XB12_PARDI</name>
<accession>A0A174XB12</accession>
<reference evidence="2 5" key="1">
    <citation type="submission" date="2015-09" db="EMBL/GenBank/DDBJ databases">
        <authorList>
            <consortium name="Pathogen Informatics"/>
        </authorList>
    </citation>
    <scope>NUCLEOTIDE SEQUENCE [LARGE SCALE GENOMIC DNA]</scope>
    <source>
        <strain evidence="2 5">2789STDY5834948</strain>
    </source>
</reference>
<dbReference type="Proteomes" id="UP000471216">
    <property type="component" value="Unassembled WGS sequence"/>
</dbReference>
<dbReference type="PANTHER" id="PTHR43685:SF2">
    <property type="entry name" value="GLYCOSYLTRANSFERASE 2-LIKE DOMAIN-CONTAINING PROTEIN"/>
    <property type="match status" value="1"/>
</dbReference>
<dbReference type="EMBL" id="CZBM01000034">
    <property type="protein sequence ID" value="CUQ56883.1"/>
    <property type="molecule type" value="Genomic_DNA"/>
</dbReference>